<proteinExistence type="predicted"/>
<dbReference type="AlphaFoldDB" id="A0A523UT26"/>
<accession>A0A523UT26</accession>
<evidence type="ECO:0000313" key="1">
    <source>
        <dbReference type="EMBL" id="TET45680.1"/>
    </source>
</evidence>
<comment type="caution">
    <text evidence="1">The sequence shown here is derived from an EMBL/GenBank/DDBJ whole genome shotgun (WGS) entry which is preliminary data.</text>
</comment>
<reference evidence="1 2" key="1">
    <citation type="submission" date="2019-03" db="EMBL/GenBank/DDBJ databases">
        <title>Metabolic potential of uncultured bacteria and archaea associated with petroleum seepage in deep-sea sediments.</title>
        <authorList>
            <person name="Dong X."/>
            <person name="Hubert C."/>
        </authorList>
    </citation>
    <scope>NUCLEOTIDE SEQUENCE [LARGE SCALE GENOMIC DNA]</scope>
    <source>
        <strain evidence="1">E44_bin18</strain>
    </source>
</reference>
<organism evidence="1 2">
    <name type="scientific">candidate division TA06 bacterium</name>
    <dbReference type="NCBI Taxonomy" id="2250710"/>
    <lineage>
        <taxon>Bacteria</taxon>
        <taxon>Bacteria division TA06</taxon>
    </lineage>
</organism>
<evidence type="ECO:0000313" key="2">
    <source>
        <dbReference type="Proteomes" id="UP000315525"/>
    </source>
</evidence>
<dbReference type="Proteomes" id="UP000315525">
    <property type="component" value="Unassembled WGS sequence"/>
</dbReference>
<gene>
    <name evidence="1" type="ORF">E3J62_06930</name>
</gene>
<evidence type="ECO:0008006" key="3">
    <source>
        <dbReference type="Google" id="ProtNLM"/>
    </source>
</evidence>
<dbReference type="PROSITE" id="PS51257">
    <property type="entry name" value="PROKAR_LIPOPROTEIN"/>
    <property type="match status" value="1"/>
</dbReference>
<name>A0A523UT26_UNCT6</name>
<protein>
    <recommendedName>
        <fullName evidence="3">DUF4352 domain-containing protein</fullName>
    </recommendedName>
</protein>
<sequence>MRYLLSALLTVSILALGCSKKEMKTETQVDLSIEPSGYYWLNLMPVIPKEGPSFHTVFKIKVTNSGKAIVKNVKAVSATIYTVFDDEEKDLGSMELDPSPNSPVENNLLPGEQINLEFGGFISGATQVTPGMTVYGRIFVVWDSGHTTVATPPDEVMATH</sequence>
<dbReference type="EMBL" id="SOJN01000078">
    <property type="protein sequence ID" value="TET45680.1"/>
    <property type="molecule type" value="Genomic_DNA"/>
</dbReference>